<dbReference type="PANTHER" id="PTHR36573">
    <property type="entry name" value="INTERMEMBRANE PHOSPHOLIPID TRANSPORT SYSTEM BINDING PROTEIN MLAC"/>
    <property type="match status" value="1"/>
</dbReference>
<name>A0A484H6A7_9ZZZZ</name>
<dbReference type="InterPro" id="IPR008869">
    <property type="entry name" value="MlaC/ttg2D"/>
</dbReference>
<dbReference type="InterPro" id="IPR042245">
    <property type="entry name" value="Tgt2/MlaC_sf"/>
</dbReference>
<dbReference type="EMBL" id="LR026963">
    <property type="protein sequence ID" value="VBB68940.1"/>
    <property type="molecule type" value="Genomic_DNA"/>
</dbReference>
<dbReference type="AlphaFoldDB" id="A0A484H6A7"/>
<protein>
    <submittedName>
        <fullName evidence="1">ABC-type transport system involved in resistance to organic solvents, auxiliary component</fullName>
    </submittedName>
</protein>
<proteinExistence type="predicted"/>
<evidence type="ECO:0000313" key="1">
    <source>
        <dbReference type="EMBL" id="VBB68940.1"/>
    </source>
</evidence>
<dbReference type="Gene3D" id="3.10.450.710">
    <property type="entry name" value="Tgt2/MlaC"/>
    <property type="match status" value="1"/>
</dbReference>
<dbReference type="Pfam" id="PF05494">
    <property type="entry name" value="MlaC"/>
    <property type="match status" value="1"/>
</dbReference>
<accession>A0A484H6A7</accession>
<gene>
    <name evidence="1" type="ORF">RIEGSTA812A_PEG_413</name>
</gene>
<reference evidence="1" key="1">
    <citation type="submission" date="2018-10" db="EMBL/GenBank/DDBJ databases">
        <authorList>
            <person name="Gruber-Vodicka H."/>
            <person name="Jaeckle O."/>
        </authorList>
    </citation>
    <scope>NUCLEOTIDE SEQUENCE</scope>
</reference>
<organism evidence="1">
    <name type="scientific">invertebrate metagenome</name>
    <dbReference type="NCBI Taxonomy" id="1711999"/>
    <lineage>
        <taxon>unclassified sequences</taxon>
        <taxon>metagenomes</taxon>
        <taxon>organismal metagenomes</taxon>
    </lineage>
</organism>
<sequence length="128" mass="14820">MLGRHWRKTTEVERAQFLKLFEDITVYTWSKRFRDYSDQDLTLIRVRPDEGDTVVDSKISQPQGAPLLVLWRLRRSDNGIRITDLVVEGVSMAVTYRSEYSAVIRHLGSITGLLVALQAKRDELKSRN</sequence>
<dbReference type="PANTHER" id="PTHR36573:SF1">
    <property type="entry name" value="INTERMEMBRANE PHOSPHOLIPID TRANSPORT SYSTEM BINDING PROTEIN MLAC"/>
    <property type="match status" value="1"/>
</dbReference>